<protein>
    <submittedName>
        <fullName evidence="2">Uncharacterized protein</fullName>
    </submittedName>
</protein>
<dbReference type="EMBL" id="JPJI01000026">
    <property type="protein sequence ID" value="KEZ93514.1"/>
    <property type="molecule type" value="Genomic_DNA"/>
</dbReference>
<gene>
    <name evidence="2" type="ORF">IL45_04690</name>
</gene>
<comment type="caution">
    <text evidence="2">The sequence shown here is derived from an EMBL/GenBank/DDBJ whole genome shotgun (WGS) entry which is preliminary data.</text>
</comment>
<sequence>MIEQIKDIALFIVLGLIINLLSFFLSNDYLIKYLLDNLITIQLTLLAINTATSGLVVSKMQDIIKENPQLNLKPISKSLLDSLKEQIILIVVAIGLLIIIDSQITEKLIYTNFIDFSLEVLLIAVFINSIQILWDTGKAIFIMIDITDLE</sequence>
<proteinExistence type="predicted"/>
<dbReference type="AlphaFoldDB" id="A0A084JX30"/>
<feature type="transmembrane region" description="Helical" evidence="1">
    <location>
        <begin position="7"/>
        <end position="26"/>
    </location>
</feature>
<evidence type="ECO:0000313" key="2">
    <source>
        <dbReference type="EMBL" id="KEZ93514.1"/>
    </source>
</evidence>
<feature type="transmembrane region" description="Helical" evidence="1">
    <location>
        <begin position="38"/>
        <end position="57"/>
    </location>
</feature>
<name>A0A084JX30_NONUL</name>
<evidence type="ECO:0000256" key="1">
    <source>
        <dbReference type="SAM" id="Phobius"/>
    </source>
</evidence>
<dbReference type="Proteomes" id="UP000028531">
    <property type="component" value="Unassembled WGS sequence"/>
</dbReference>
<feature type="transmembrane region" description="Helical" evidence="1">
    <location>
        <begin position="116"/>
        <end position="134"/>
    </location>
</feature>
<feature type="transmembrane region" description="Helical" evidence="1">
    <location>
        <begin position="87"/>
        <end position="104"/>
    </location>
</feature>
<reference evidence="2 3" key="1">
    <citation type="submission" date="2014-07" db="EMBL/GenBank/DDBJ databases">
        <title>Draft genome sequence of Nonlabens ulvanivorans, an ulvan degrading bacterium.</title>
        <authorList>
            <person name="Kopel M."/>
            <person name="Helbert W."/>
            <person name="Henrissat B."/>
            <person name="Doniger T."/>
            <person name="Banin E."/>
        </authorList>
    </citation>
    <scope>NUCLEOTIDE SEQUENCE [LARGE SCALE GENOMIC DNA]</scope>
    <source>
        <strain evidence="2 3">PLR</strain>
    </source>
</reference>
<dbReference type="RefSeq" id="WP_036580900.1">
    <property type="nucleotide sequence ID" value="NZ_JPJI01000026.1"/>
</dbReference>
<dbReference type="OrthoDB" id="1446735at2"/>
<keyword evidence="1" id="KW-1133">Transmembrane helix</keyword>
<keyword evidence="1" id="KW-0472">Membrane</keyword>
<accession>A0A084JX30</accession>
<keyword evidence="1" id="KW-0812">Transmembrane</keyword>
<evidence type="ECO:0000313" key="3">
    <source>
        <dbReference type="Proteomes" id="UP000028531"/>
    </source>
</evidence>
<organism evidence="2 3">
    <name type="scientific">Nonlabens ulvanivorans</name>
    <name type="common">Persicivirga ulvanivorans</name>
    <dbReference type="NCBI Taxonomy" id="906888"/>
    <lineage>
        <taxon>Bacteria</taxon>
        <taxon>Pseudomonadati</taxon>
        <taxon>Bacteroidota</taxon>
        <taxon>Flavobacteriia</taxon>
        <taxon>Flavobacteriales</taxon>
        <taxon>Flavobacteriaceae</taxon>
        <taxon>Nonlabens</taxon>
    </lineage>
</organism>